<reference evidence="1 3" key="1">
    <citation type="journal article" date="2018" name="Int. J. Syst. Evol. Microbiol.">
        <title>Lactobacillus paragasseri sp. nov., a sister taxon of Lactobacillus gasseri, based on whole-genome sequence analyses.</title>
        <authorList>
            <person name="Tanizawa Y."/>
            <person name="Tada I."/>
            <person name="Kobayashi H."/>
            <person name="Endo A."/>
            <person name="Maeno S."/>
            <person name="Toyoda A."/>
            <person name="Arita M."/>
            <person name="Nakamura Y."/>
            <person name="Sakamoto M."/>
            <person name="Ohkuma M."/>
            <person name="Tohno M."/>
        </authorList>
    </citation>
    <scope>NUCLEOTIDE SEQUENCE [LARGE SCALE GENOMIC DNA]</scope>
    <source>
        <strain evidence="1 3">JCM 1130</strain>
    </source>
</reference>
<dbReference type="Proteomes" id="UP000250714">
    <property type="component" value="Unassembled WGS sequence"/>
</dbReference>
<protein>
    <recommendedName>
        <fullName evidence="5">Transposase</fullName>
    </recommendedName>
</protein>
<sequence>MKKFEYQNKNKNFKASATIYNFSEVMAILKKSIKNFKLSWPIKIKIEK</sequence>
<organism evidence="2 4">
    <name type="scientific">Lactobacillus paragasseri</name>
    <dbReference type="NCBI Taxonomy" id="2107999"/>
    <lineage>
        <taxon>Bacteria</taxon>
        <taxon>Bacillati</taxon>
        <taxon>Bacillota</taxon>
        <taxon>Bacilli</taxon>
        <taxon>Lactobacillales</taxon>
        <taxon>Lactobacillaceae</taxon>
        <taxon>Lactobacillus</taxon>
    </lineage>
</organism>
<dbReference type="AlphaFoldDB" id="A0ABD4ZJD7"/>
<dbReference type="RefSeq" id="WP_167435365.1">
    <property type="nucleotide sequence ID" value="NZ_AP018549.1"/>
</dbReference>
<reference evidence="2 4" key="2">
    <citation type="submission" date="2023-05" db="EMBL/GenBank/DDBJ databases">
        <title>Cataloging the Phylogenetic Diversity of Human Bladder Bacteria.</title>
        <authorList>
            <person name="Du J."/>
        </authorList>
    </citation>
    <scope>NUCLEOTIDE SEQUENCE [LARGE SCALE GENOMIC DNA]</scope>
    <source>
        <strain evidence="2 4">UMB0725</strain>
    </source>
</reference>
<accession>A0ABD4ZJD7</accession>
<evidence type="ECO:0008006" key="5">
    <source>
        <dbReference type="Google" id="ProtNLM"/>
    </source>
</evidence>
<dbReference type="GeneID" id="48925896"/>
<evidence type="ECO:0000313" key="1">
    <source>
        <dbReference type="EMBL" id="GBA82042.1"/>
    </source>
</evidence>
<evidence type="ECO:0000313" key="3">
    <source>
        <dbReference type="Proteomes" id="UP000250714"/>
    </source>
</evidence>
<name>A0ABD4ZJD7_9LACO</name>
<comment type="caution">
    <text evidence="2">The sequence shown here is derived from an EMBL/GenBank/DDBJ whole genome shotgun (WGS) entry which is preliminary data.</text>
</comment>
<proteinExistence type="predicted"/>
<evidence type="ECO:0000313" key="2">
    <source>
        <dbReference type="EMBL" id="MDK7298151.1"/>
    </source>
</evidence>
<dbReference type="EMBL" id="JASOPW010000002">
    <property type="protein sequence ID" value="MDK7298151.1"/>
    <property type="molecule type" value="Genomic_DNA"/>
</dbReference>
<dbReference type="Proteomes" id="UP001230232">
    <property type="component" value="Unassembled WGS sequence"/>
</dbReference>
<gene>
    <name evidence="1" type="ORF">LJCM1130_10840</name>
    <name evidence="2" type="ORF">QP478_02875</name>
</gene>
<dbReference type="EMBL" id="BEXG01000002">
    <property type="protein sequence ID" value="GBA82042.1"/>
    <property type="molecule type" value="Genomic_DNA"/>
</dbReference>
<evidence type="ECO:0000313" key="4">
    <source>
        <dbReference type="Proteomes" id="UP001230232"/>
    </source>
</evidence>
<keyword evidence="3" id="KW-1185">Reference proteome</keyword>